<proteinExistence type="predicted"/>
<dbReference type="AlphaFoldDB" id="A0AAV5MFU8"/>
<keyword evidence="3" id="KW-1185">Reference proteome</keyword>
<reference evidence="2 3" key="1">
    <citation type="journal article" date="2021" name="Commun. Biol.">
        <title>The genome of Shorea leprosula (Dipterocarpaceae) highlights the ecological relevance of drought in aseasonal tropical rainforests.</title>
        <authorList>
            <person name="Ng K.K.S."/>
            <person name="Kobayashi M.J."/>
            <person name="Fawcett J.A."/>
            <person name="Hatakeyama M."/>
            <person name="Paape T."/>
            <person name="Ng C.H."/>
            <person name="Ang C.C."/>
            <person name="Tnah L.H."/>
            <person name="Lee C.T."/>
            <person name="Nishiyama T."/>
            <person name="Sese J."/>
            <person name="O'Brien M.J."/>
            <person name="Copetti D."/>
            <person name="Mohd Noor M.I."/>
            <person name="Ong R.C."/>
            <person name="Putra M."/>
            <person name="Sireger I.Z."/>
            <person name="Indrioko S."/>
            <person name="Kosugi Y."/>
            <person name="Izuno A."/>
            <person name="Isagi Y."/>
            <person name="Lee S.L."/>
            <person name="Shimizu K.K."/>
        </authorList>
    </citation>
    <scope>NUCLEOTIDE SEQUENCE [LARGE SCALE GENOMIC DNA]</scope>
    <source>
        <strain evidence="2">214</strain>
    </source>
</reference>
<gene>
    <name evidence="2" type="ORF">SLEP1_g55608</name>
</gene>
<dbReference type="EMBL" id="BPVZ01000271">
    <property type="protein sequence ID" value="GKV48816.1"/>
    <property type="molecule type" value="Genomic_DNA"/>
</dbReference>
<accession>A0AAV5MFU8</accession>
<keyword evidence="1" id="KW-0812">Transmembrane</keyword>
<organism evidence="2 3">
    <name type="scientific">Rubroshorea leprosula</name>
    <dbReference type="NCBI Taxonomy" id="152421"/>
    <lineage>
        <taxon>Eukaryota</taxon>
        <taxon>Viridiplantae</taxon>
        <taxon>Streptophyta</taxon>
        <taxon>Embryophyta</taxon>
        <taxon>Tracheophyta</taxon>
        <taxon>Spermatophyta</taxon>
        <taxon>Magnoliopsida</taxon>
        <taxon>eudicotyledons</taxon>
        <taxon>Gunneridae</taxon>
        <taxon>Pentapetalae</taxon>
        <taxon>rosids</taxon>
        <taxon>malvids</taxon>
        <taxon>Malvales</taxon>
        <taxon>Dipterocarpaceae</taxon>
        <taxon>Rubroshorea</taxon>
    </lineage>
</organism>
<sequence>MLIHHASCLYAYLLLCGYTHLLHLAMEYSVSLFPLVRLFTSFCMLSVGCFVLLTFCIWHGSTR</sequence>
<protein>
    <submittedName>
        <fullName evidence="2">Uncharacterized protein</fullName>
    </submittedName>
</protein>
<feature type="transmembrane region" description="Helical" evidence="1">
    <location>
        <begin position="7"/>
        <end position="26"/>
    </location>
</feature>
<evidence type="ECO:0000256" key="1">
    <source>
        <dbReference type="SAM" id="Phobius"/>
    </source>
</evidence>
<feature type="transmembrane region" description="Helical" evidence="1">
    <location>
        <begin position="38"/>
        <end position="58"/>
    </location>
</feature>
<evidence type="ECO:0000313" key="2">
    <source>
        <dbReference type="EMBL" id="GKV48816.1"/>
    </source>
</evidence>
<keyword evidence="1" id="KW-0472">Membrane</keyword>
<name>A0AAV5MFU8_9ROSI</name>
<comment type="caution">
    <text evidence="2">The sequence shown here is derived from an EMBL/GenBank/DDBJ whole genome shotgun (WGS) entry which is preliminary data.</text>
</comment>
<keyword evidence="1" id="KW-1133">Transmembrane helix</keyword>
<evidence type="ECO:0000313" key="3">
    <source>
        <dbReference type="Proteomes" id="UP001054252"/>
    </source>
</evidence>
<dbReference type="Proteomes" id="UP001054252">
    <property type="component" value="Unassembled WGS sequence"/>
</dbReference>